<dbReference type="PANTHER" id="PTHR11986">
    <property type="entry name" value="AMINOTRANSFERASE CLASS III"/>
    <property type="match status" value="1"/>
</dbReference>
<comment type="catalytic activity">
    <reaction evidence="11">
        <text>a 2-oxocarboxylate + L-ornithine = L-glutamate 5-semialdehyde + an L-alpha-amino acid</text>
        <dbReference type="Rhea" id="RHEA:13877"/>
        <dbReference type="ChEBI" id="CHEBI:35179"/>
        <dbReference type="ChEBI" id="CHEBI:46911"/>
        <dbReference type="ChEBI" id="CHEBI:58066"/>
        <dbReference type="ChEBI" id="CHEBI:59869"/>
        <dbReference type="EC" id="2.6.1.13"/>
    </reaction>
</comment>
<dbReference type="HAMAP" id="MF_01689">
    <property type="entry name" value="Ornith_aminotrans_3"/>
    <property type="match status" value="1"/>
</dbReference>
<keyword evidence="5 11" id="KW-0032">Aminotransferase</keyword>
<evidence type="ECO:0000256" key="10">
    <source>
        <dbReference type="ARBA" id="ARBA00030587"/>
    </source>
</evidence>
<keyword evidence="6 11" id="KW-0028">Amino-acid biosynthesis</keyword>
<dbReference type="InterPro" id="IPR050103">
    <property type="entry name" value="Class-III_PLP-dep_AT"/>
</dbReference>
<dbReference type="Proteomes" id="UP000217005">
    <property type="component" value="Unassembled WGS sequence"/>
</dbReference>
<dbReference type="InterPro" id="IPR034757">
    <property type="entry name" value="Ornith_aminotrans_bact"/>
</dbReference>
<dbReference type="InterPro" id="IPR015422">
    <property type="entry name" value="PyrdxlP-dep_Trfase_small"/>
</dbReference>
<evidence type="ECO:0000256" key="3">
    <source>
        <dbReference type="ARBA" id="ARBA00012924"/>
    </source>
</evidence>
<dbReference type="GO" id="GO:0004587">
    <property type="term" value="F:ornithine aminotransferase activity"/>
    <property type="evidence" value="ECO:0007669"/>
    <property type="project" value="UniProtKB-UniRule"/>
</dbReference>
<comment type="cofactor">
    <cofactor evidence="1 11">
        <name>pyridoxal 5'-phosphate</name>
        <dbReference type="ChEBI" id="CHEBI:597326"/>
    </cofactor>
</comment>
<proteinExistence type="inferred from homology"/>
<dbReference type="CDD" id="cd00610">
    <property type="entry name" value="OAT_like"/>
    <property type="match status" value="1"/>
</dbReference>
<reference evidence="13 14" key="1">
    <citation type="submission" date="2017-05" db="EMBL/GenBank/DDBJ databases">
        <title>Complete and WGS of Bordetella genogroups.</title>
        <authorList>
            <person name="Spilker T."/>
            <person name="LiPuma J."/>
        </authorList>
    </citation>
    <scope>NUCLEOTIDE SEQUENCE [LARGE SCALE GENOMIC DNA]</scope>
    <source>
        <strain evidence="13 14">AU17610</strain>
    </source>
</reference>
<evidence type="ECO:0000256" key="1">
    <source>
        <dbReference type="ARBA" id="ARBA00001933"/>
    </source>
</evidence>
<dbReference type="GO" id="GO:0042802">
    <property type="term" value="F:identical protein binding"/>
    <property type="evidence" value="ECO:0007669"/>
    <property type="project" value="TreeGrafter"/>
</dbReference>
<dbReference type="AlphaFoldDB" id="A0A261RV98"/>
<dbReference type="NCBIfam" id="TIGR01885">
    <property type="entry name" value="Orn_aminotrans"/>
    <property type="match status" value="1"/>
</dbReference>
<keyword evidence="4 11" id="KW-0963">Cytoplasm</keyword>
<evidence type="ECO:0000256" key="6">
    <source>
        <dbReference type="ARBA" id="ARBA00022605"/>
    </source>
</evidence>
<evidence type="ECO:0000256" key="9">
    <source>
        <dbReference type="ARBA" id="ARBA00022898"/>
    </source>
</evidence>
<dbReference type="GO" id="GO:0005737">
    <property type="term" value="C:cytoplasm"/>
    <property type="evidence" value="ECO:0007669"/>
    <property type="project" value="UniProtKB-SubCell"/>
</dbReference>
<comment type="similarity">
    <text evidence="11">Belongs to the class-III pyridoxal-phosphate-dependent aminotransferase family. OAT subfamily.</text>
</comment>
<evidence type="ECO:0000313" key="13">
    <source>
        <dbReference type="EMBL" id="OZI28821.1"/>
    </source>
</evidence>
<organism evidence="13 14">
    <name type="scientific">Bordetella genomosp. 1</name>
    <dbReference type="NCBI Taxonomy" id="1395607"/>
    <lineage>
        <taxon>Bacteria</taxon>
        <taxon>Pseudomonadati</taxon>
        <taxon>Pseudomonadota</taxon>
        <taxon>Betaproteobacteria</taxon>
        <taxon>Burkholderiales</taxon>
        <taxon>Alcaligenaceae</taxon>
        <taxon>Bordetella</taxon>
    </lineage>
</organism>
<evidence type="ECO:0000256" key="2">
    <source>
        <dbReference type="ARBA" id="ARBA00004998"/>
    </source>
</evidence>
<comment type="function">
    <text evidence="11">Catalyzes the interconversion of ornithine to glutamate semialdehyde.</text>
</comment>
<evidence type="ECO:0000256" key="7">
    <source>
        <dbReference type="ARBA" id="ARBA00022650"/>
    </source>
</evidence>
<dbReference type="Gene3D" id="3.90.1150.10">
    <property type="entry name" value="Aspartate Aminotransferase, domain 1"/>
    <property type="match status" value="1"/>
</dbReference>
<dbReference type="Pfam" id="PF00202">
    <property type="entry name" value="Aminotran_3"/>
    <property type="match status" value="1"/>
</dbReference>
<dbReference type="UniPathway" id="UPA00098">
    <property type="reaction ID" value="UER00358"/>
</dbReference>
<keyword evidence="7 11" id="KW-0641">Proline biosynthesis</keyword>
<feature type="region of interest" description="Disordered" evidence="12">
    <location>
        <begin position="1"/>
        <end position="30"/>
    </location>
</feature>
<dbReference type="EC" id="2.6.1.13" evidence="3 11"/>
<sequence length="423" mass="45450">MDTQTRAHAGQDQAGETKWQGHPDPAAPHRDRVERTLGAHNYHPLDVVLTRGSGVWLYDTAGRRYLDCLSAYSAVNQGHCHPRILAALTAQAERLTLTSRAFRHDQLAPLYEDLARLTGAHKVLPMNSGAEAVETALKAVRKWGYEVKGVPEGQAEIIVCANNFHGRTLGIVGFSTDPDARGGYAPFAPGFRVVPFGDADALAQAITPNTVAFLVEPIQGEAGVIMAQPGYFKRVRELCSARNVVLILDEIQTGLGRTGAMLAEEHEGIEADVTLIGKALSGGFYPVSAVLSNESVLGVFQPGQHGSTFGGNPLACAVARAALAVLHDEGMIDNARVQGAYFLERLAALRGPVREARGRGLMLALELEADAGPARLMCERLAARGMLVKDTHGQTLRLSPPLIVTREQIDWACDQLQAVLDAH</sequence>
<dbReference type="PANTHER" id="PTHR11986:SF18">
    <property type="entry name" value="ORNITHINE AMINOTRANSFERASE, MITOCHONDRIAL"/>
    <property type="match status" value="1"/>
</dbReference>
<dbReference type="OrthoDB" id="3398487at2"/>
<dbReference type="FunFam" id="3.40.640.10:FF:000011">
    <property type="entry name" value="Ornithine aminotransferase"/>
    <property type="match status" value="1"/>
</dbReference>
<accession>A0A261RV98</accession>
<dbReference type="EMBL" id="NEVL01000006">
    <property type="protein sequence ID" value="OZI28821.1"/>
    <property type="molecule type" value="Genomic_DNA"/>
</dbReference>
<comment type="pathway">
    <text evidence="2 11">Amino-acid biosynthesis; L-proline biosynthesis; L-glutamate 5-semialdehyde from L-ornithine: step 1/1.</text>
</comment>
<dbReference type="RefSeq" id="WP_094828747.1">
    <property type="nucleotide sequence ID" value="NZ_NEVL01000006.1"/>
</dbReference>
<dbReference type="InterPro" id="IPR005814">
    <property type="entry name" value="Aminotrans_3"/>
</dbReference>
<dbReference type="PROSITE" id="PS00600">
    <property type="entry name" value="AA_TRANSFER_CLASS_3"/>
    <property type="match status" value="1"/>
</dbReference>
<evidence type="ECO:0000256" key="8">
    <source>
        <dbReference type="ARBA" id="ARBA00022679"/>
    </source>
</evidence>
<dbReference type="Gene3D" id="3.40.640.10">
    <property type="entry name" value="Type I PLP-dependent aspartate aminotransferase-like (Major domain)"/>
    <property type="match status" value="1"/>
</dbReference>
<comment type="subcellular location">
    <subcellularLocation>
        <location evidence="11">Cytoplasm</location>
    </subcellularLocation>
</comment>
<evidence type="ECO:0000313" key="14">
    <source>
        <dbReference type="Proteomes" id="UP000217005"/>
    </source>
</evidence>
<evidence type="ECO:0000256" key="4">
    <source>
        <dbReference type="ARBA" id="ARBA00022490"/>
    </source>
</evidence>
<feature type="modified residue" description="N6-(pyridoxal phosphate)lysine" evidence="11">
    <location>
        <position position="278"/>
    </location>
</feature>
<name>A0A261RV98_9BORD</name>
<dbReference type="InterPro" id="IPR049704">
    <property type="entry name" value="Aminotrans_3_PPA_site"/>
</dbReference>
<dbReference type="InterPro" id="IPR015421">
    <property type="entry name" value="PyrdxlP-dep_Trfase_major"/>
</dbReference>
<evidence type="ECO:0000256" key="11">
    <source>
        <dbReference type="HAMAP-Rule" id="MF_01689"/>
    </source>
</evidence>
<dbReference type="GO" id="GO:0055129">
    <property type="term" value="P:L-proline biosynthetic process"/>
    <property type="evidence" value="ECO:0007669"/>
    <property type="project" value="UniProtKB-UniRule"/>
</dbReference>
<evidence type="ECO:0000256" key="5">
    <source>
        <dbReference type="ARBA" id="ARBA00022576"/>
    </source>
</evidence>
<dbReference type="GO" id="GO:0030170">
    <property type="term" value="F:pyridoxal phosphate binding"/>
    <property type="evidence" value="ECO:0007669"/>
    <property type="project" value="UniProtKB-UniRule"/>
</dbReference>
<keyword evidence="9 11" id="KW-0663">Pyridoxal phosphate</keyword>
<evidence type="ECO:0000256" key="12">
    <source>
        <dbReference type="SAM" id="MobiDB-lite"/>
    </source>
</evidence>
<dbReference type="InterPro" id="IPR010164">
    <property type="entry name" value="Orn_aminotrans"/>
</dbReference>
<keyword evidence="8 11" id="KW-0808">Transferase</keyword>
<dbReference type="InterPro" id="IPR015424">
    <property type="entry name" value="PyrdxlP-dep_Trfase"/>
</dbReference>
<comment type="caution">
    <text evidence="13">The sequence shown here is derived from an EMBL/GenBank/DDBJ whole genome shotgun (WGS) entry which is preliminary data.</text>
</comment>
<protein>
    <recommendedName>
        <fullName evidence="3 11">Ornithine aminotransferase</fullName>
        <shortName evidence="11">OAT</shortName>
        <ecNumber evidence="3 11">2.6.1.13</ecNumber>
    </recommendedName>
    <alternativeName>
        <fullName evidence="10 11">Ornithine--oxo-acid aminotransferase</fullName>
    </alternativeName>
</protein>
<dbReference type="PIRSF" id="PIRSF000521">
    <property type="entry name" value="Transaminase_4ab_Lys_Orn"/>
    <property type="match status" value="1"/>
</dbReference>
<dbReference type="SUPFAM" id="SSF53383">
    <property type="entry name" value="PLP-dependent transferases"/>
    <property type="match status" value="1"/>
</dbReference>
<gene>
    <name evidence="11" type="primary">rocD</name>
    <name evidence="13" type="ORF">CEG14_23050</name>
</gene>